<dbReference type="InterPro" id="IPR019819">
    <property type="entry name" value="Carboxylesterase_B_CS"/>
</dbReference>
<dbReference type="PROSITE" id="PS00122">
    <property type="entry name" value="CARBOXYLESTERASE_B_1"/>
    <property type="match status" value="1"/>
</dbReference>
<organism evidence="6 7">
    <name type="scientific">Dichomitus squalens</name>
    <dbReference type="NCBI Taxonomy" id="114155"/>
    <lineage>
        <taxon>Eukaryota</taxon>
        <taxon>Fungi</taxon>
        <taxon>Dikarya</taxon>
        <taxon>Basidiomycota</taxon>
        <taxon>Agaricomycotina</taxon>
        <taxon>Agaricomycetes</taxon>
        <taxon>Polyporales</taxon>
        <taxon>Polyporaceae</taxon>
        <taxon>Dichomitus</taxon>
    </lineage>
</organism>
<evidence type="ECO:0000259" key="5">
    <source>
        <dbReference type="Pfam" id="PF00135"/>
    </source>
</evidence>
<gene>
    <name evidence="6" type="ORF">BD310DRAFT_927948</name>
</gene>
<evidence type="ECO:0000256" key="4">
    <source>
        <dbReference type="SAM" id="Phobius"/>
    </source>
</evidence>
<dbReference type="GO" id="GO:0016787">
    <property type="term" value="F:hydrolase activity"/>
    <property type="evidence" value="ECO:0007669"/>
    <property type="project" value="UniProtKB-KW"/>
</dbReference>
<dbReference type="PANTHER" id="PTHR11559">
    <property type="entry name" value="CARBOXYLESTERASE"/>
    <property type="match status" value="1"/>
</dbReference>
<dbReference type="InterPro" id="IPR019826">
    <property type="entry name" value="Carboxylesterase_B_AS"/>
</dbReference>
<sequence>MSWRANVGDIYTGWLGSLGIRRTTMVARTLAGSLVLLEYLALCFAAPVVQLGSSSVIGRDNFVEGQPVQEFFGGIHYAAPPSGLRRFAPPVFKPTLDVDSFDASNYGIPCPQIGLPLNASEDCLTVNILRPAGTHALSGLPVYAWIFGGGFINGDPSLYNASAIVLRSVQRGTPIVYVSINYRLGPFGFPQGVEATARGALNLGLKDQLTALEWIHRNIQAFGGDPSKITVAGGSAGAISISNLFWNSELSRYVRGAILQSGPPNLLPLVPSTRRDKDWQTFVSATPECATAKPNQTFDCLREASADTLIQALATFSAGNAELFPFSPVLDGNDGLIPDLPSRLLAAGKFTRLPLIAGTNLDDATIFVPAAASTDQDAINFFISYADPSDAGPPPPALTSAIDTLLELYPNDPALGSPFGTGNETFGLGSEYKRVAAIADDVAFTSTRRALAQNASDHRSRVFAYLFSDPQAVTNPSQGVAHGNEIDYTYGVPFLAGEPQPAAALSEAMLDYWISFVVTGDPNDGKGTARPRWGQYASSRPAVLQLQGDNVTMISDTYRETQIAFINSAPTTFNH</sequence>
<dbReference type="Pfam" id="PF00135">
    <property type="entry name" value="COesterase"/>
    <property type="match status" value="1"/>
</dbReference>
<comment type="similarity">
    <text evidence="1 3">Belongs to the type-B carboxylesterase/lipase family.</text>
</comment>
<dbReference type="InterPro" id="IPR029058">
    <property type="entry name" value="AB_hydrolase_fold"/>
</dbReference>
<dbReference type="PROSITE" id="PS00941">
    <property type="entry name" value="CARBOXYLESTERASE_B_2"/>
    <property type="match status" value="1"/>
</dbReference>
<feature type="domain" description="Carboxylesterase type B" evidence="5">
    <location>
        <begin position="46"/>
        <end position="565"/>
    </location>
</feature>
<evidence type="ECO:0000313" key="7">
    <source>
        <dbReference type="Proteomes" id="UP000292082"/>
    </source>
</evidence>
<dbReference type="Gene3D" id="3.40.50.1820">
    <property type="entry name" value="alpha/beta hydrolase"/>
    <property type="match status" value="1"/>
</dbReference>
<evidence type="ECO:0000313" key="6">
    <source>
        <dbReference type="EMBL" id="TBU58084.1"/>
    </source>
</evidence>
<dbReference type="InterPro" id="IPR050309">
    <property type="entry name" value="Type-B_Carboxylest/Lipase"/>
</dbReference>
<keyword evidence="4" id="KW-1133">Transmembrane helix</keyword>
<protein>
    <recommendedName>
        <fullName evidence="3">Carboxylic ester hydrolase</fullName>
        <ecNumber evidence="3">3.1.1.-</ecNumber>
    </recommendedName>
</protein>
<keyword evidence="4" id="KW-0812">Transmembrane</keyword>
<dbReference type="EC" id="3.1.1.-" evidence="3"/>
<keyword evidence="2 3" id="KW-0378">Hydrolase</keyword>
<keyword evidence="7" id="KW-1185">Reference proteome</keyword>
<accession>A0A4Q9PUR0</accession>
<evidence type="ECO:0000256" key="3">
    <source>
        <dbReference type="RuleBase" id="RU361235"/>
    </source>
</evidence>
<evidence type="ECO:0000256" key="2">
    <source>
        <dbReference type="ARBA" id="ARBA00022801"/>
    </source>
</evidence>
<name>A0A4Q9PUR0_9APHY</name>
<dbReference type="AlphaFoldDB" id="A0A4Q9PUR0"/>
<reference evidence="6 7" key="1">
    <citation type="submission" date="2019-01" db="EMBL/GenBank/DDBJ databases">
        <title>Draft genome sequences of three monokaryotic isolates of the white-rot basidiomycete fungus Dichomitus squalens.</title>
        <authorList>
            <consortium name="DOE Joint Genome Institute"/>
            <person name="Lopez S.C."/>
            <person name="Andreopoulos B."/>
            <person name="Pangilinan J."/>
            <person name="Lipzen A."/>
            <person name="Riley R."/>
            <person name="Ahrendt S."/>
            <person name="Ng V."/>
            <person name="Barry K."/>
            <person name="Daum C."/>
            <person name="Grigoriev I.V."/>
            <person name="Hilden K.S."/>
            <person name="Makela M.R."/>
            <person name="de Vries R.P."/>
        </authorList>
    </citation>
    <scope>NUCLEOTIDE SEQUENCE [LARGE SCALE GENOMIC DNA]</scope>
    <source>
        <strain evidence="6 7">CBS 464.89</strain>
    </source>
</reference>
<dbReference type="EMBL" id="ML145129">
    <property type="protein sequence ID" value="TBU58084.1"/>
    <property type="molecule type" value="Genomic_DNA"/>
</dbReference>
<keyword evidence="4" id="KW-0472">Membrane</keyword>
<dbReference type="InterPro" id="IPR002018">
    <property type="entry name" value="CarbesteraseB"/>
</dbReference>
<dbReference type="Proteomes" id="UP000292082">
    <property type="component" value="Unassembled WGS sequence"/>
</dbReference>
<evidence type="ECO:0000256" key="1">
    <source>
        <dbReference type="ARBA" id="ARBA00005964"/>
    </source>
</evidence>
<dbReference type="SUPFAM" id="SSF53474">
    <property type="entry name" value="alpha/beta-Hydrolases"/>
    <property type="match status" value="1"/>
</dbReference>
<proteinExistence type="inferred from homology"/>
<feature type="transmembrane region" description="Helical" evidence="4">
    <location>
        <begin position="30"/>
        <end position="49"/>
    </location>
</feature>